<dbReference type="RefSeq" id="WP_061523339.1">
    <property type="nucleotide sequence ID" value="NZ_JANBMN010000001.1"/>
</dbReference>
<evidence type="ECO:0000313" key="3">
    <source>
        <dbReference type="Proteomes" id="UP000075430"/>
    </source>
</evidence>
<dbReference type="AlphaFoldDB" id="A0A150F2B2"/>
<sequence length="130" mass="15337">MLITKRGAWWEVLHSWWLLLTFVPFALTSFFAFFYIGYRAKNKHWLKYGLIYFIILAIAYFLPSKPGVYIVLPLWVITIVHGLKVRAAYLIQLDVFKQRVEARAFEAVRHEAESRFGGKPAQHIDLTKHR</sequence>
<dbReference type="Proteomes" id="UP000075430">
    <property type="component" value="Unassembled WGS sequence"/>
</dbReference>
<keyword evidence="3" id="KW-1185">Reference proteome</keyword>
<proteinExistence type="predicted"/>
<accession>A0A150F2B2</accession>
<comment type="caution">
    <text evidence="2">The sequence shown here is derived from an EMBL/GenBank/DDBJ whole genome shotgun (WGS) entry which is preliminary data.</text>
</comment>
<protein>
    <submittedName>
        <fullName evidence="2">Uncharacterized protein</fullName>
    </submittedName>
</protein>
<reference evidence="3" key="1">
    <citation type="submission" date="2016-02" db="EMBL/GenBank/DDBJ databases">
        <authorList>
            <person name="Dunlap C."/>
        </authorList>
    </citation>
    <scope>NUCLEOTIDE SEQUENCE [LARGE SCALE GENOMIC DNA]</scope>
    <source>
        <strain evidence="3">NRRL B-41092</strain>
    </source>
</reference>
<keyword evidence="1" id="KW-0812">Transmembrane</keyword>
<gene>
    <name evidence="2" type="ORF">AXI58_05375</name>
</gene>
<feature type="transmembrane region" description="Helical" evidence="1">
    <location>
        <begin position="68"/>
        <end position="89"/>
    </location>
</feature>
<keyword evidence="1" id="KW-1133">Transmembrane helix</keyword>
<keyword evidence="1" id="KW-0472">Membrane</keyword>
<name>A0A150F2B2_9BACI</name>
<feature type="transmembrane region" description="Helical" evidence="1">
    <location>
        <begin position="45"/>
        <end position="62"/>
    </location>
</feature>
<organism evidence="2 3">
    <name type="scientific">Bacillus nakamurai</name>
    <dbReference type="NCBI Taxonomy" id="1793963"/>
    <lineage>
        <taxon>Bacteria</taxon>
        <taxon>Bacillati</taxon>
        <taxon>Bacillota</taxon>
        <taxon>Bacilli</taxon>
        <taxon>Bacillales</taxon>
        <taxon>Bacillaceae</taxon>
        <taxon>Bacillus</taxon>
    </lineage>
</organism>
<feature type="transmembrane region" description="Helical" evidence="1">
    <location>
        <begin position="16"/>
        <end position="38"/>
    </location>
</feature>
<dbReference type="EMBL" id="LSBA01000039">
    <property type="protein sequence ID" value="KXZ13110.1"/>
    <property type="molecule type" value="Genomic_DNA"/>
</dbReference>
<dbReference type="OrthoDB" id="1929550at2"/>
<evidence type="ECO:0000256" key="1">
    <source>
        <dbReference type="SAM" id="Phobius"/>
    </source>
</evidence>
<dbReference type="STRING" id="1793963.AXI58_05375"/>
<evidence type="ECO:0000313" key="2">
    <source>
        <dbReference type="EMBL" id="KXZ13110.1"/>
    </source>
</evidence>